<dbReference type="Pfam" id="PF00656">
    <property type="entry name" value="Peptidase_C14"/>
    <property type="match status" value="1"/>
</dbReference>
<sequence>MSAAVRTLCALLLAAGCVAAGSAMAERPPQKFAVVIGVDKYKHTDAELSFAVADMKAMKNALEYQGFVVTPLQDADATRERILLELLRLADEVGPQDTLLIYYAGHGVLGPKTGTTYWLNHDGKPEHPDLAGLRVMHLLDYVADIDARYKIVMLDHCFSAGMDEATLARLRDIVRAPEEALPAQPAPNANHGGHKARQIALGERAPMISQRVGGALFIAASRGVAHETVKDGHGLFTAAFLRALRDPAVEDGSPGLISIQELAAFVPRTTRELGRPDFVQDVYFNRNISVGEETVYYPFLRELSGPDEVEREVTLLLAELDTWHASGLLATSAFEHCREVLQRWADFGELVEPIDIETVRAVRELTRQYRADSAPVRAQRLQTILSELVAPS</sequence>
<feature type="signal peptide" evidence="1">
    <location>
        <begin position="1"/>
        <end position="25"/>
    </location>
</feature>
<gene>
    <name evidence="3" type="ORF">M0G41_04995</name>
</gene>
<evidence type="ECO:0000256" key="1">
    <source>
        <dbReference type="SAM" id="SignalP"/>
    </source>
</evidence>
<organism evidence="3 4">
    <name type="scientific">Pseudomarimonas salicorniae</name>
    <dbReference type="NCBI Taxonomy" id="2933270"/>
    <lineage>
        <taxon>Bacteria</taxon>
        <taxon>Pseudomonadati</taxon>
        <taxon>Pseudomonadota</taxon>
        <taxon>Gammaproteobacteria</taxon>
        <taxon>Lysobacterales</taxon>
        <taxon>Lysobacteraceae</taxon>
        <taxon>Pseudomarimonas</taxon>
    </lineage>
</organism>
<dbReference type="PROSITE" id="PS50208">
    <property type="entry name" value="CASPASE_P20"/>
    <property type="match status" value="1"/>
</dbReference>
<proteinExistence type="predicted"/>
<dbReference type="Gene3D" id="3.40.50.1460">
    <property type="match status" value="1"/>
</dbReference>
<reference evidence="3" key="1">
    <citation type="submission" date="2022-04" db="EMBL/GenBank/DDBJ databases">
        <title>Lysobacter sp. CAU 1642 isolated from sea sand.</title>
        <authorList>
            <person name="Kim W."/>
        </authorList>
    </citation>
    <scope>NUCLEOTIDE SEQUENCE</scope>
    <source>
        <strain evidence="3">CAU 1642</strain>
    </source>
</reference>
<dbReference type="Proteomes" id="UP001431449">
    <property type="component" value="Unassembled WGS sequence"/>
</dbReference>
<comment type="caution">
    <text evidence="3">The sequence shown here is derived from an EMBL/GenBank/DDBJ whole genome shotgun (WGS) entry which is preliminary data.</text>
</comment>
<dbReference type="PROSITE" id="PS51257">
    <property type="entry name" value="PROKAR_LIPOPROTEIN"/>
    <property type="match status" value="1"/>
</dbReference>
<evidence type="ECO:0000313" key="4">
    <source>
        <dbReference type="Proteomes" id="UP001431449"/>
    </source>
</evidence>
<evidence type="ECO:0000259" key="2">
    <source>
        <dbReference type="PROSITE" id="PS50208"/>
    </source>
</evidence>
<feature type="domain" description="Caspase family p20" evidence="2">
    <location>
        <begin position="29"/>
        <end position="157"/>
    </location>
</feature>
<feature type="chain" id="PRO_5047059060" evidence="1">
    <location>
        <begin position="26"/>
        <end position="392"/>
    </location>
</feature>
<dbReference type="RefSeq" id="WP_248205935.1">
    <property type="nucleotide sequence ID" value="NZ_JALNMH010000003.1"/>
</dbReference>
<dbReference type="EMBL" id="JALNMH010000003">
    <property type="protein sequence ID" value="MCK7593026.1"/>
    <property type="molecule type" value="Genomic_DNA"/>
</dbReference>
<accession>A0ABT0GER3</accession>
<name>A0ABT0GER3_9GAMM</name>
<evidence type="ECO:0000313" key="3">
    <source>
        <dbReference type="EMBL" id="MCK7593026.1"/>
    </source>
</evidence>
<dbReference type="InterPro" id="IPR001309">
    <property type="entry name" value="Pept_C14_p20"/>
</dbReference>
<keyword evidence="4" id="KW-1185">Reference proteome</keyword>
<dbReference type="InterPro" id="IPR011600">
    <property type="entry name" value="Pept_C14_caspase"/>
</dbReference>
<keyword evidence="1" id="KW-0732">Signal</keyword>
<protein>
    <submittedName>
        <fullName evidence="3">Caspase family protein</fullName>
    </submittedName>
</protein>
<dbReference type="SUPFAM" id="SSF52129">
    <property type="entry name" value="Caspase-like"/>
    <property type="match status" value="1"/>
</dbReference>
<dbReference type="InterPro" id="IPR029030">
    <property type="entry name" value="Caspase-like_dom_sf"/>
</dbReference>